<reference evidence="3 4" key="1">
    <citation type="journal article" date="2022" name="bioRxiv">
        <title>Genomics of Preaxostyla Flagellates Illuminates Evolutionary Transitions and the Path Towards Mitochondrial Loss.</title>
        <authorList>
            <person name="Novak L.V.F."/>
            <person name="Treitli S.C."/>
            <person name="Pyrih J."/>
            <person name="Halakuc P."/>
            <person name="Pipaliya S.V."/>
            <person name="Vacek V."/>
            <person name="Brzon O."/>
            <person name="Soukal P."/>
            <person name="Eme L."/>
            <person name="Dacks J.B."/>
            <person name="Karnkowska A."/>
            <person name="Elias M."/>
            <person name="Hampl V."/>
        </authorList>
    </citation>
    <scope>NUCLEOTIDE SEQUENCE [LARGE SCALE GENOMIC DNA]</scope>
    <source>
        <strain evidence="3">NAU3</strain>
        <tissue evidence="3">Gut</tissue>
    </source>
</reference>
<feature type="transmembrane region" description="Helical" evidence="2">
    <location>
        <begin position="167"/>
        <end position="186"/>
    </location>
</feature>
<comment type="caution">
    <text evidence="3">The sequence shown here is derived from an EMBL/GenBank/DDBJ whole genome shotgun (WGS) entry which is preliminary data.</text>
</comment>
<keyword evidence="2" id="KW-0812">Transmembrane</keyword>
<feature type="transmembrane region" description="Helical" evidence="2">
    <location>
        <begin position="259"/>
        <end position="282"/>
    </location>
</feature>
<keyword evidence="2" id="KW-0472">Membrane</keyword>
<protein>
    <submittedName>
        <fullName evidence="3">Uncharacterized protein</fullName>
    </submittedName>
</protein>
<sequence>MASLLKKLKGGNSKTEEKPESATATPDSPNEQKDTSTNSDQNSPQTQPDTKKEETKEEKGGFLCIPACCCNRFCCCLPCAQKKDKDPNKKCCASIRKRLRRKEDEINEKAMKYLEKNKCSIIVRAIYTISAVINAVLGFVVILLSILNYVAFPSISVLTSRTLTSGLALISNSVSIICCSCVLCFCCKPSPATMRKNFLVGFTTAVETLLFSLWYLFYQGRWKAVIELNGNKGFLWKITPDSTLDFDDAMSSHMGPVTIVSVCLLVASILTLVGMFSAAYLLQPVNFMAQMRFIGYQILVTSATEFIFIGAFFQSIETYSSSHRSSLNIVLSTGGAIDTIMLILGILRSCTQCCCPLHWITFIQVLLCVISVIYLIEGIVSASVGGVNAKSLKENITNRCNGLEGKIPDFCSKAINGVTKAHNCGKKDGFRDQATVCAGVIGRTYTKMAFFSEAVDSWVALSVFVLLIFMVIALATIFITQYLLHKAAKRKEKEEDKELADPEKQKSAPDSSPEASPESEPVAEAVPQVAQENTT</sequence>
<feature type="transmembrane region" description="Helical" evidence="2">
    <location>
        <begin position="458"/>
        <end position="484"/>
    </location>
</feature>
<keyword evidence="2" id="KW-1133">Transmembrane helix</keyword>
<feature type="region of interest" description="Disordered" evidence="1">
    <location>
        <begin position="493"/>
        <end position="535"/>
    </location>
</feature>
<proteinExistence type="predicted"/>
<evidence type="ECO:0000256" key="1">
    <source>
        <dbReference type="SAM" id="MobiDB-lite"/>
    </source>
</evidence>
<feature type="compositionally biased region" description="Basic and acidic residues" evidence="1">
    <location>
        <begin position="493"/>
        <end position="507"/>
    </location>
</feature>
<dbReference type="Proteomes" id="UP001281761">
    <property type="component" value="Unassembled WGS sequence"/>
</dbReference>
<evidence type="ECO:0000313" key="4">
    <source>
        <dbReference type="Proteomes" id="UP001281761"/>
    </source>
</evidence>
<name>A0ABQ9WX64_9EUKA</name>
<feature type="transmembrane region" description="Helical" evidence="2">
    <location>
        <begin position="325"/>
        <end position="347"/>
    </location>
</feature>
<dbReference type="EMBL" id="JARBJD010000315">
    <property type="protein sequence ID" value="KAK2944084.1"/>
    <property type="molecule type" value="Genomic_DNA"/>
</dbReference>
<accession>A0ABQ9WX64</accession>
<feature type="transmembrane region" description="Helical" evidence="2">
    <location>
        <begin position="198"/>
        <end position="218"/>
    </location>
</feature>
<feature type="transmembrane region" description="Helical" evidence="2">
    <location>
        <begin position="359"/>
        <end position="376"/>
    </location>
</feature>
<organism evidence="3 4">
    <name type="scientific">Blattamonas nauphoetae</name>
    <dbReference type="NCBI Taxonomy" id="2049346"/>
    <lineage>
        <taxon>Eukaryota</taxon>
        <taxon>Metamonada</taxon>
        <taxon>Preaxostyla</taxon>
        <taxon>Oxymonadida</taxon>
        <taxon>Blattamonas</taxon>
    </lineage>
</organism>
<keyword evidence="4" id="KW-1185">Reference proteome</keyword>
<evidence type="ECO:0000256" key="2">
    <source>
        <dbReference type="SAM" id="Phobius"/>
    </source>
</evidence>
<feature type="compositionally biased region" description="Low complexity" evidence="1">
    <location>
        <begin position="508"/>
        <end position="535"/>
    </location>
</feature>
<feature type="transmembrane region" description="Helical" evidence="2">
    <location>
        <begin position="121"/>
        <end position="147"/>
    </location>
</feature>
<feature type="compositionally biased region" description="Polar residues" evidence="1">
    <location>
        <begin position="22"/>
        <end position="48"/>
    </location>
</feature>
<gene>
    <name evidence="3" type="ORF">BLNAU_21001</name>
</gene>
<evidence type="ECO:0000313" key="3">
    <source>
        <dbReference type="EMBL" id="KAK2944084.1"/>
    </source>
</evidence>
<feature type="region of interest" description="Disordered" evidence="1">
    <location>
        <begin position="1"/>
        <end position="54"/>
    </location>
</feature>
<feature type="transmembrane region" description="Helical" evidence="2">
    <location>
        <begin position="294"/>
        <end position="313"/>
    </location>
</feature>